<dbReference type="EMBL" id="MT142991">
    <property type="protein sequence ID" value="QJA91495.1"/>
    <property type="molecule type" value="Genomic_DNA"/>
</dbReference>
<dbReference type="AlphaFoldDB" id="A0A6M3LEF1"/>
<organism evidence="2">
    <name type="scientific">viral metagenome</name>
    <dbReference type="NCBI Taxonomy" id="1070528"/>
    <lineage>
        <taxon>unclassified sequences</taxon>
        <taxon>metagenomes</taxon>
        <taxon>organismal metagenomes</taxon>
    </lineage>
</organism>
<sequence>MDINKKIPLWVQLRYDSQDHFIWAINNDWDLRKTRYEIFKTFYYAKLDTTSD</sequence>
<proteinExistence type="predicted"/>
<reference evidence="2" key="1">
    <citation type="submission" date="2020-03" db="EMBL/GenBank/DDBJ databases">
        <title>The deep terrestrial virosphere.</title>
        <authorList>
            <person name="Holmfeldt K."/>
            <person name="Nilsson E."/>
            <person name="Simone D."/>
            <person name="Lopez-Fernandez M."/>
            <person name="Wu X."/>
            <person name="de Brujin I."/>
            <person name="Lundin D."/>
            <person name="Andersson A."/>
            <person name="Bertilsson S."/>
            <person name="Dopson M."/>
        </authorList>
    </citation>
    <scope>NUCLEOTIDE SEQUENCE</scope>
    <source>
        <strain evidence="1">MM415A00288</strain>
        <strain evidence="2">MM415B03353</strain>
    </source>
</reference>
<accession>A0A6M3LEF1</accession>
<name>A0A6M3LEF1_9ZZZZ</name>
<evidence type="ECO:0000313" key="1">
    <source>
        <dbReference type="EMBL" id="QJA83415.1"/>
    </source>
</evidence>
<gene>
    <name evidence="1" type="ORF">MM415A00288_0035</name>
    <name evidence="2" type="ORF">MM415B03353_0013</name>
</gene>
<evidence type="ECO:0000313" key="2">
    <source>
        <dbReference type="EMBL" id="QJA91495.1"/>
    </source>
</evidence>
<protein>
    <submittedName>
        <fullName evidence="2">Uncharacterized protein</fullName>
    </submittedName>
</protein>
<dbReference type="EMBL" id="MT142510">
    <property type="protein sequence ID" value="QJA83415.1"/>
    <property type="molecule type" value="Genomic_DNA"/>
</dbReference>